<sequence>MKSMLFALDSWLTLLKKYTFSLSVNKLKKMENF</sequence>
<dbReference type="EMBL" id="FOCP01000037">
    <property type="protein sequence ID" value="SEN70433.1"/>
    <property type="molecule type" value="Genomic_DNA"/>
</dbReference>
<evidence type="ECO:0000313" key="1">
    <source>
        <dbReference type="EMBL" id="SEN70433.1"/>
    </source>
</evidence>
<accession>A0A1H8INZ4</accession>
<gene>
    <name evidence="1" type="ORF">SAMN05216325_13715</name>
</gene>
<dbReference type="AlphaFoldDB" id="A0A1H8INZ4"/>
<protein>
    <submittedName>
        <fullName evidence="1">Uncharacterized protein</fullName>
    </submittedName>
</protein>
<dbReference type="Proteomes" id="UP000199459">
    <property type="component" value="Unassembled WGS sequence"/>
</dbReference>
<reference evidence="1 2" key="1">
    <citation type="submission" date="2016-10" db="EMBL/GenBank/DDBJ databases">
        <authorList>
            <person name="de Groot N.N."/>
        </authorList>
    </citation>
    <scope>NUCLEOTIDE SEQUENCE [LARGE SCALE GENOMIC DNA]</scope>
    <source>
        <strain evidence="1 2">Nm22</strain>
    </source>
</reference>
<name>A0A1H8INZ4_9PROT</name>
<organism evidence="1 2">
    <name type="scientific">Nitrosomonas marina</name>
    <dbReference type="NCBI Taxonomy" id="917"/>
    <lineage>
        <taxon>Bacteria</taxon>
        <taxon>Pseudomonadati</taxon>
        <taxon>Pseudomonadota</taxon>
        <taxon>Betaproteobacteria</taxon>
        <taxon>Nitrosomonadales</taxon>
        <taxon>Nitrosomonadaceae</taxon>
        <taxon>Nitrosomonas</taxon>
    </lineage>
</organism>
<evidence type="ECO:0000313" key="2">
    <source>
        <dbReference type="Proteomes" id="UP000199459"/>
    </source>
</evidence>
<proteinExistence type="predicted"/>